<keyword evidence="5" id="KW-0012">Acyltransferase</keyword>
<evidence type="ECO:0000256" key="4">
    <source>
        <dbReference type="ARBA" id="ARBA00022984"/>
    </source>
</evidence>
<comment type="pathway">
    <text evidence="1 7">Cell wall biogenesis; peptidoglycan biosynthesis.</text>
</comment>
<dbReference type="InterPro" id="IPR005490">
    <property type="entry name" value="LD_TPept_cat_dom"/>
</dbReference>
<dbReference type="Gene3D" id="2.40.440.10">
    <property type="entry name" value="L,D-transpeptidase catalytic domain-like"/>
    <property type="match status" value="1"/>
</dbReference>
<evidence type="ECO:0000256" key="5">
    <source>
        <dbReference type="ARBA" id="ARBA00023315"/>
    </source>
</evidence>
<evidence type="ECO:0000256" key="9">
    <source>
        <dbReference type="SAM" id="SignalP"/>
    </source>
</evidence>
<dbReference type="EMBL" id="JBEZVI010000020">
    <property type="protein sequence ID" value="MEU3712958.1"/>
    <property type="molecule type" value="Genomic_DNA"/>
</dbReference>
<keyword evidence="12" id="KW-1185">Reference proteome</keyword>
<evidence type="ECO:0000256" key="1">
    <source>
        <dbReference type="ARBA" id="ARBA00004752"/>
    </source>
</evidence>
<feature type="domain" description="L,D-TPase catalytic" evidence="10">
    <location>
        <begin position="240"/>
        <end position="360"/>
    </location>
</feature>
<evidence type="ECO:0000256" key="3">
    <source>
        <dbReference type="ARBA" id="ARBA00022960"/>
    </source>
</evidence>
<feature type="signal peptide" evidence="9">
    <location>
        <begin position="1"/>
        <end position="34"/>
    </location>
</feature>
<feature type="active site" description="Proton donor/acceptor" evidence="7">
    <location>
        <position position="319"/>
    </location>
</feature>
<evidence type="ECO:0000256" key="6">
    <source>
        <dbReference type="ARBA" id="ARBA00023316"/>
    </source>
</evidence>
<dbReference type="InterPro" id="IPR041280">
    <property type="entry name" value="Big_10"/>
</dbReference>
<dbReference type="Pfam" id="PF03734">
    <property type="entry name" value="YkuD"/>
    <property type="match status" value="1"/>
</dbReference>
<keyword evidence="3 7" id="KW-0133">Cell shape</keyword>
<dbReference type="InterPro" id="IPR050979">
    <property type="entry name" value="LD-transpeptidase"/>
</dbReference>
<evidence type="ECO:0000259" key="10">
    <source>
        <dbReference type="PROSITE" id="PS52029"/>
    </source>
</evidence>
<keyword evidence="6 7" id="KW-0961">Cell wall biogenesis/degradation</keyword>
<dbReference type="CDD" id="cd13432">
    <property type="entry name" value="LDT_IgD_like_2"/>
    <property type="match status" value="1"/>
</dbReference>
<protein>
    <submittedName>
        <fullName evidence="11">Ig-like domain-containing protein</fullName>
    </submittedName>
</protein>
<proteinExistence type="predicted"/>
<comment type="caution">
    <text evidence="11">The sequence shown here is derived from an EMBL/GenBank/DDBJ whole genome shotgun (WGS) entry which is preliminary data.</text>
</comment>
<evidence type="ECO:0000256" key="8">
    <source>
        <dbReference type="SAM" id="MobiDB-lite"/>
    </source>
</evidence>
<feature type="compositionally biased region" description="Low complexity" evidence="8">
    <location>
        <begin position="102"/>
        <end position="111"/>
    </location>
</feature>
<keyword evidence="2" id="KW-0808">Transferase</keyword>
<feature type="chain" id="PRO_5047222739" evidence="9">
    <location>
        <begin position="35"/>
        <end position="391"/>
    </location>
</feature>
<dbReference type="SUPFAM" id="SSF141523">
    <property type="entry name" value="L,D-transpeptidase catalytic domain-like"/>
    <property type="match status" value="1"/>
</dbReference>
<organism evidence="11 12">
    <name type="scientific">Streptomyces catenulae</name>
    <dbReference type="NCBI Taxonomy" id="66875"/>
    <lineage>
        <taxon>Bacteria</taxon>
        <taxon>Bacillati</taxon>
        <taxon>Actinomycetota</taxon>
        <taxon>Actinomycetes</taxon>
        <taxon>Kitasatosporales</taxon>
        <taxon>Streptomycetaceae</taxon>
        <taxon>Streptomyces</taxon>
    </lineage>
</organism>
<gene>
    <name evidence="11" type="ORF">AB0E61_23050</name>
</gene>
<keyword evidence="4 7" id="KW-0573">Peptidoglycan synthesis</keyword>
<evidence type="ECO:0000313" key="12">
    <source>
        <dbReference type="Proteomes" id="UP001550853"/>
    </source>
</evidence>
<dbReference type="Pfam" id="PF17964">
    <property type="entry name" value="Big_10"/>
    <property type="match status" value="1"/>
</dbReference>
<dbReference type="RefSeq" id="WP_245654956.1">
    <property type="nucleotide sequence ID" value="NZ_JBEZVI010000020.1"/>
</dbReference>
<reference evidence="11 12" key="1">
    <citation type="submission" date="2024-06" db="EMBL/GenBank/DDBJ databases">
        <title>The Natural Products Discovery Center: Release of the First 8490 Sequenced Strains for Exploring Actinobacteria Biosynthetic Diversity.</title>
        <authorList>
            <person name="Kalkreuter E."/>
            <person name="Kautsar S.A."/>
            <person name="Yang D."/>
            <person name="Bader C.D."/>
            <person name="Teijaro C.N."/>
            <person name="Fluegel L."/>
            <person name="Davis C.M."/>
            <person name="Simpson J.R."/>
            <person name="Lauterbach L."/>
            <person name="Steele A.D."/>
            <person name="Gui C."/>
            <person name="Meng S."/>
            <person name="Li G."/>
            <person name="Viehrig K."/>
            <person name="Ye F."/>
            <person name="Su P."/>
            <person name="Kiefer A.F."/>
            <person name="Nichols A."/>
            <person name="Cepeda A.J."/>
            <person name="Yan W."/>
            <person name="Fan B."/>
            <person name="Jiang Y."/>
            <person name="Adhikari A."/>
            <person name="Zheng C.-J."/>
            <person name="Schuster L."/>
            <person name="Cowan T.M."/>
            <person name="Smanski M.J."/>
            <person name="Chevrette M.G."/>
            <person name="De Carvalho L.P.S."/>
            <person name="Shen B."/>
        </authorList>
    </citation>
    <scope>NUCLEOTIDE SEQUENCE [LARGE SCALE GENOMIC DNA]</scope>
    <source>
        <strain evidence="11 12">NPDC033039</strain>
    </source>
</reference>
<dbReference type="PANTHER" id="PTHR30582">
    <property type="entry name" value="L,D-TRANSPEPTIDASE"/>
    <property type="match status" value="1"/>
</dbReference>
<feature type="active site" description="Nucleophile" evidence="7">
    <location>
        <position position="336"/>
    </location>
</feature>
<evidence type="ECO:0000313" key="11">
    <source>
        <dbReference type="EMBL" id="MEU3712958.1"/>
    </source>
</evidence>
<evidence type="ECO:0000256" key="2">
    <source>
        <dbReference type="ARBA" id="ARBA00022679"/>
    </source>
</evidence>
<keyword evidence="9" id="KW-0732">Signal</keyword>
<dbReference type="Proteomes" id="UP001550853">
    <property type="component" value="Unassembled WGS sequence"/>
</dbReference>
<dbReference type="PROSITE" id="PS52029">
    <property type="entry name" value="LD_TPASE"/>
    <property type="match status" value="1"/>
</dbReference>
<dbReference type="PROSITE" id="PS51257">
    <property type="entry name" value="PROKAR_LIPOPROTEIN"/>
    <property type="match status" value="1"/>
</dbReference>
<dbReference type="PANTHER" id="PTHR30582:SF2">
    <property type="entry name" value="L,D-TRANSPEPTIDASE YCIB-RELATED"/>
    <property type="match status" value="1"/>
</dbReference>
<dbReference type="InterPro" id="IPR038063">
    <property type="entry name" value="Transpep_catalytic_dom"/>
</dbReference>
<dbReference type="Gene3D" id="2.60.40.3710">
    <property type="match status" value="1"/>
</dbReference>
<sequence length="391" mass="41246">MLAAPRRHAVRWIPALLAAALVTSCGTGATASQAQEQPAAKVTVTPATGGKSAPLGDPIAIRTEGGKITSVEAKDDKGAAVPGKLASGGTSWTSDGKVRPGTTYTLTTHTTSDGGRKATKRTVFTTAAADRVNKLTNTPVNGQTVGTGMPVSILFDNPIDKSRRAGIEKALKVTTSTKVEGAWGWVTDWSGKDRIDWRPKTYWPAGTKVTVKGALTGVPSGKGGWFVRDYDFGFTIGADHRAVIDVPSHTLTMYENGKAVGTVKGSAGSPEAPTRGGVHTVRSKNADETMDSSTIGYGDQWMLDAKWVTHLTASGTFLHSAPWNNSIGVVNNSHGCFGMTTADAKRVYDFLSVGSTVEVRGTSNTERTGVGNGLEVWQESWPQWQQRSALG</sequence>
<accession>A0ABV2Z4P0</accession>
<name>A0ABV2Z4P0_9ACTN</name>
<feature type="region of interest" description="Disordered" evidence="8">
    <location>
        <begin position="79"/>
        <end position="117"/>
    </location>
</feature>
<dbReference type="Gene3D" id="2.60.40.3780">
    <property type="match status" value="1"/>
</dbReference>
<dbReference type="CDD" id="cd16913">
    <property type="entry name" value="YkuD_like"/>
    <property type="match status" value="1"/>
</dbReference>
<evidence type="ECO:0000256" key="7">
    <source>
        <dbReference type="PROSITE-ProRule" id="PRU01373"/>
    </source>
</evidence>